<organism evidence="2 3">
    <name type="scientific">Caenorhabditis tropicalis</name>
    <dbReference type="NCBI Taxonomy" id="1561998"/>
    <lineage>
        <taxon>Eukaryota</taxon>
        <taxon>Metazoa</taxon>
        <taxon>Ecdysozoa</taxon>
        <taxon>Nematoda</taxon>
        <taxon>Chromadorea</taxon>
        <taxon>Rhabditida</taxon>
        <taxon>Rhabditina</taxon>
        <taxon>Rhabditomorpha</taxon>
        <taxon>Rhabditoidea</taxon>
        <taxon>Rhabditidae</taxon>
        <taxon>Peloderinae</taxon>
        <taxon>Caenorhabditis</taxon>
    </lineage>
</organism>
<reference evidence="3" key="1">
    <citation type="submission" date="2016-11" db="UniProtKB">
        <authorList>
            <consortium name="WormBaseParasite"/>
        </authorList>
    </citation>
    <scope>IDENTIFICATION</scope>
</reference>
<evidence type="ECO:0000256" key="1">
    <source>
        <dbReference type="SAM" id="Coils"/>
    </source>
</evidence>
<protein>
    <submittedName>
        <fullName evidence="3">Stathmin</fullName>
    </submittedName>
</protein>
<evidence type="ECO:0000313" key="2">
    <source>
        <dbReference type="Proteomes" id="UP000095282"/>
    </source>
</evidence>
<dbReference type="AlphaFoldDB" id="A0A1I7SZX3"/>
<proteinExistence type="predicted"/>
<keyword evidence="2" id="KW-1185">Reference proteome</keyword>
<evidence type="ECO:0000313" key="3">
    <source>
        <dbReference type="WBParaSite" id="Csp11.Scaffold414.g1111.t1"/>
    </source>
</evidence>
<feature type="coiled-coil region" evidence="1">
    <location>
        <begin position="224"/>
        <end position="258"/>
    </location>
</feature>
<sequence>MNSSHTVQDCVTGVKTENEELEICRKELSEEKAKNEEMKAKIKELEKAKSAGSEDEKLQNKIQFLELAKKQALDALEAMNGVVRAIAAQSQIKQAEFEGILKAANQSHAQELAACKLEAAKSADRRLATQKRLFKEELNKKESERKEMKGLLLQSNNRVRFLMTGMEDETTCDEWQWKTLMENSDRKIKKAQESGSCWHHEKLLPQQEKAKRLEKIEVIQNESKIALEMKVTRANRDHEKLQKKFSALEQKLQEVLNTLMTKKRPSGEEEQGAKRFKL</sequence>
<keyword evidence="1" id="KW-0175">Coiled coil</keyword>
<feature type="coiled-coil region" evidence="1">
    <location>
        <begin position="14"/>
        <end position="75"/>
    </location>
</feature>
<dbReference type="Proteomes" id="UP000095282">
    <property type="component" value="Unplaced"/>
</dbReference>
<dbReference type="WBParaSite" id="Csp11.Scaffold414.g1111.t1">
    <property type="protein sequence ID" value="Csp11.Scaffold414.g1111.t1"/>
    <property type="gene ID" value="Csp11.Scaffold414.g1111"/>
</dbReference>
<accession>A0A1I7SZX3</accession>
<name>A0A1I7SZX3_9PELO</name>